<feature type="binding site" evidence="7 9">
    <location>
        <position position="111"/>
    </location>
    <ligand>
        <name>substrate</name>
    </ligand>
</feature>
<dbReference type="GO" id="GO:0009073">
    <property type="term" value="P:aromatic amino acid family biosynthetic process"/>
    <property type="evidence" value="ECO:0007669"/>
    <property type="project" value="UniProtKB-KW"/>
</dbReference>
<dbReference type="UniPathway" id="UPA00053">
    <property type="reaction ID" value="UER00086"/>
</dbReference>
<dbReference type="InterPro" id="IPR036441">
    <property type="entry name" value="DHquinase_II_sf"/>
</dbReference>
<evidence type="ECO:0000256" key="4">
    <source>
        <dbReference type="ARBA" id="ARBA00011193"/>
    </source>
</evidence>
<comment type="caution">
    <text evidence="11">The sequence shown here is derived from an EMBL/GenBank/DDBJ whole genome shotgun (WGS) entry which is preliminary data.</text>
</comment>
<protein>
    <recommendedName>
        <fullName evidence="5 7">3-dehydroquinate dehydratase</fullName>
        <shortName evidence="7">3-dehydroquinase</shortName>
        <ecNumber evidence="5 7">4.2.1.10</ecNumber>
    </recommendedName>
    <alternativeName>
        <fullName evidence="7">Type II DHQase</fullName>
    </alternativeName>
</protein>
<dbReference type="Gene3D" id="3.40.50.9100">
    <property type="entry name" value="Dehydroquinase, class II"/>
    <property type="match status" value="1"/>
</dbReference>
<evidence type="ECO:0000313" key="12">
    <source>
        <dbReference type="Proteomes" id="UP000178700"/>
    </source>
</evidence>
<reference evidence="11 12" key="1">
    <citation type="journal article" date="2016" name="Nat. Commun.">
        <title>Thousands of microbial genomes shed light on interconnected biogeochemical processes in an aquifer system.</title>
        <authorList>
            <person name="Anantharaman K."/>
            <person name="Brown C.T."/>
            <person name="Hug L.A."/>
            <person name="Sharon I."/>
            <person name="Castelle C.J."/>
            <person name="Probst A.J."/>
            <person name="Thomas B.C."/>
            <person name="Singh A."/>
            <person name="Wilkins M.J."/>
            <person name="Karaoz U."/>
            <person name="Brodie E.L."/>
            <person name="Williams K.H."/>
            <person name="Hubbard S.S."/>
            <person name="Banfield J.F."/>
        </authorList>
    </citation>
    <scope>NUCLEOTIDE SEQUENCE [LARGE SCALE GENOMIC DNA]</scope>
</reference>
<dbReference type="EC" id="4.2.1.10" evidence="5 7"/>
<gene>
    <name evidence="7" type="primary">aroQ</name>
    <name evidence="11" type="ORF">A2642_00150</name>
</gene>
<evidence type="ECO:0000256" key="7">
    <source>
        <dbReference type="HAMAP-Rule" id="MF_00169"/>
    </source>
</evidence>
<comment type="function">
    <text evidence="7">Catalyzes a trans-dehydration via an enolate intermediate.</text>
</comment>
<evidence type="ECO:0000256" key="2">
    <source>
        <dbReference type="ARBA" id="ARBA00004902"/>
    </source>
</evidence>
<dbReference type="CDD" id="cd00466">
    <property type="entry name" value="DHQase_II"/>
    <property type="match status" value="1"/>
</dbReference>
<dbReference type="GO" id="GO:0019631">
    <property type="term" value="P:quinate catabolic process"/>
    <property type="evidence" value="ECO:0007669"/>
    <property type="project" value="TreeGrafter"/>
</dbReference>
<dbReference type="AlphaFoldDB" id="A0A1F6VAP1"/>
<dbReference type="NCBIfam" id="NF003807">
    <property type="entry name" value="PRK05395.1-4"/>
    <property type="match status" value="1"/>
</dbReference>
<dbReference type="GO" id="GO:0003855">
    <property type="term" value="F:3-dehydroquinate dehydratase activity"/>
    <property type="evidence" value="ECO:0007669"/>
    <property type="project" value="UniProtKB-UniRule"/>
</dbReference>
<dbReference type="GO" id="GO:0008652">
    <property type="term" value="P:amino acid biosynthetic process"/>
    <property type="evidence" value="ECO:0007669"/>
    <property type="project" value="UniProtKB-KW"/>
</dbReference>
<comment type="catalytic activity">
    <reaction evidence="1 7">
        <text>3-dehydroquinate = 3-dehydroshikimate + H2O</text>
        <dbReference type="Rhea" id="RHEA:21096"/>
        <dbReference type="ChEBI" id="CHEBI:15377"/>
        <dbReference type="ChEBI" id="CHEBI:16630"/>
        <dbReference type="ChEBI" id="CHEBI:32364"/>
        <dbReference type="EC" id="4.2.1.10"/>
    </reaction>
</comment>
<keyword evidence="6 7" id="KW-0456">Lyase</keyword>
<dbReference type="HAMAP" id="MF_00169">
    <property type="entry name" value="AroQ"/>
    <property type="match status" value="1"/>
</dbReference>
<dbReference type="Pfam" id="PF01220">
    <property type="entry name" value="DHquinase_II"/>
    <property type="match status" value="1"/>
</dbReference>
<evidence type="ECO:0000256" key="5">
    <source>
        <dbReference type="ARBA" id="ARBA00012060"/>
    </source>
</evidence>
<keyword evidence="7" id="KW-0057">Aromatic amino acid biosynthesis</keyword>
<comment type="pathway">
    <text evidence="2 7">Metabolic intermediate biosynthesis; chorismate biosynthesis; chorismate from D-erythrose 4-phosphate and phosphoenolpyruvate: step 3/7.</text>
</comment>
<feature type="binding site" evidence="7 9">
    <location>
        <begin position="101"/>
        <end position="102"/>
    </location>
    <ligand>
        <name>substrate</name>
    </ligand>
</feature>
<dbReference type="PANTHER" id="PTHR21272">
    <property type="entry name" value="CATABOLIC 3-DEHYDROQUINASE"/>
    <property type="match status" value="1"/>
</dbReference>
<name>A0A1F6VAP1_9BACT</name>
<dbReference type="GO" id="GO:0009423">
    <property type="term" value="P:chorismate biosynthetic process"/>
    <property type="evidence" value="ECO:0007669"/>
    <property type="project" value="UniProtKB-UniRule"/>
</dbReference>
<evidence type="ECO:0000256" key="3">
    <source>
        <dbReference type="ARBA" id="ARBA00011037"/>
    </source>
</evidence>
<comment type="similarity">
    <text evidence="3 7">Belongs to the type-II 3-dehydroquinase family.</text>
</comment>
<dbReference type="SUPFAM" id="SSF52304">
    <property type="entry name" value="Type II 3-dehydroquinate dehydratase"/>
    <property type="match status" value="1"/>
</dbReference>
<feature type="active site" description="Proton donor" evidence="7 8">
    <location>
        <position position="100"/>
    </location>
</feature>
<sequence length="147" mass="16496">MKTILLIHGANLNLLGKRNPFHYGNLNLRQLENLVKKEAKSCGLKVKSFHSNHEGALIDYIQQNSFSASGIIINAGAFTHYSYALHDALLDAHLPAIEVHLSDIKNRENWRRKSVIASACKQVISGEKEKSYYKAITVLKEIIDLKA</sequence>
<dbReference type="InterPro" id="IPR001874">
    <property type="entry name" value="DHquinase_II"/>
</dbReference>
<accession>A0A1F6VAP1</accession>
<dbReference type="NCBIfam" id="NF003805">
    <property type="entry name" value="PRK05395.1-2"/>
    <property type="match status" value="1"/>
</dbReference>
<keyword evidence="7" id="KW-0028">Amino-acid biosynthesis</keyword>
<evidence type="ECO:0000313" key="11">
    <source>
        <dbReference type="EMBL" id="OGI66616.1"/>
    </source>
</evidence>
<comment type="subunit">
    <text evidence="4 7">Homododecamer.</text>
</comment>
<dbReference type="PIRSF" id="PIRSF001399">
    <property type="entry name" value="DHquinase_II"/>
    <property type="match status" value="1"/>
</dbReference>
<evidence type="ECO:0000256" key="8">
    <source>
        <dbReference type="PIRSR" id="PIRSR001399-1"/>
    </source>
</evidence>
<feature type="binding site" evidence="7 9">
    <location>
        <position position="87"/>
    </location>
    <ligand>
        <name>substrate</name>
    </ligand>
</feature>
<feature type="binding site" evidence="7 9">
    <location>
        <position position="74"/>
    </location>
    <ligand>
        <name>substrate</name>
    </ligand>
</feature>
<feature type="binding site" evidence="7 9">
    <location>
        <position position="80"/>
    </location>
    <ligand>
        <name>substrate</name>
    </ligand>
</feature>
<feature type="active site" description="Proton acceptor" evidence="7 8">
    <location>
        <position position="23"/>
    </location>
</feature>
<evidence type="ECO:0000256" key="9">
    <source>
        <dbReference type="PIRSR" id="PIRSR001399-2"/>
    </source>
</evidence>
<dbReference type="Proteomes" id="UP000178700">
    <property type="component" value="Unassembled WGS sequence"/>
</dbReference>
<feature type="site" description="Transition state stabilizer" evidence="7 10">
    <location>
        <position position="18"/>
    </location>
</feature>
<dbReference type="EMBL" id="MFTJ01000007">
    <property type="protein sequence ID" value="OGI66616.1"/>
    <property type="molecule type" value="Genomic_DNA"/>
</dbReference>
<evidence type="ECO:0000256" key="6">
    <source>
        <dbReference type="ARBA" id="ARBA00023239"/>
    </source>
</evidence>
<evidence type="ECO:0000256" key="10">
    <source>
        <dbReference type="PIRSR" id="PIRSR001399-3"/>
    </source>
</evidence>
<dbReference type="PANTHER" id="PTHR21272:SF3">
    <property type="entry name" value="CATABOLIC 3-DEHYDROQUINASE"/>
    <property type="match status" value="1"/>
</dbReference>
<proteinExistence type="inferred from homology"/>
<organism evidence="11 12">
    <name type="scientific">Candidatus Nomurabacteria bacterium RIFCSPHIGHO2_01_FULL_39_10</name>
    <dbReference type="NCBI Taxonomy" id="1801733"/>
    <lineage>
        <taxon>Bacteria</taxon>
        <taxon>Candidatus Nomuraibacteriota</taxon>
    </lineage>
</organism>
<evidence type="ECO:0000256" key="1">
    <source>
        <dbReference type="ARBA" id="ARBA00001864"/>
    </source>
</evidence>